<reference evidence="1" key="1">
    <citation type="submission" date="2021-01" db="EMBL/GenBank/DDBJ databases">
        <title>Whole genome shotgun sequence of Actinoplanes tereljensis NBRC 105297.</title>
        <authorList>
            <person name="Komaki H."/>
            <person name="Tamura T."/>
        </authorList>
    </citation>
    <scope>NUCLEOTIDE SEQUENCE</scope>
    <source>
        <strain evidence="1">NBRC 105297</strain>
    </source>
</reference>
<proteinExistence type="predicted"/>
<gene>
    <name evidence="1" type="ORF">Ate02nite_52750</name>
</gene>
<organism evidence="1 2">
    <name type="scientific">Paractinoplanes tereljensis</name>
    <dbReference type="NCBI Taxonomy" id="571912"/>
    <lineage>
        <taxon>Bacteria</taxon>
        <taxon>Bacillati</taxon>
        <taxon>Actinomycetota</taxon>
        <taxon>Actinomycetes</taxon>
        <taxon>Micromonosporales</taxon>
        <taxon>Micromonosporaceae</taxon>
        <taxon>Paractinoplanes</taxon>
    </lineage>
</organism>
<name>A0A919NQS7_9ACTN</name>
<evidence type="ECO:0000313" key="2">
    <source>
        <dbReference type="Proteomes" id="UP000623608"/>
    </source>
</evidence>
<dbReference type="EMBL" id="BOMY01000034">
    <property type="protein sequence ID" value="GIF22545.1"/>
    <property type="molecule type" value="Genomic_DNA"/>
</dbReference>
<dbReference type="Proteomes" id="UP000623608">
    <property type="component" value="Unassembled WGS sequence"/>
</dbReference>
<dbReference type="AlphaFoldDB" id="A0A919NQS7"/>
<keyword evidence="2" id="KW-1185">Reference proteome</keyword>
<evidence type="ECO:0000313" key="1">
    <source>
        <dbReference type="EMBL" id="GIF22545.1"/>
    </source>
</evidence>
<comment type="caution">
    <text evidence="1">The sequence shown here is derived from an EMBL/GenBank/DDBJ whole genome shotgun (WGS) entry which is preliminary data.</text>
</comment>
<protein>
    <submittedName>
        <fullName evidence="1">Uncharacterized protein</fullName>
    </submittedName>
</protein>
<accession>A0A919NQS7</accession>
<sequence length="89" mass="9757">MRRPAADQFRVPGLVLSHRRRRASAIDTSWTATEVRGRGTSPVRTWNVPSYRPADPVAKLASSQCSKDSENLVKRPGNRTAAILTTALA</sequence>